<feature type="domain" description="Glycosyl transferase family 1" evidence="1">
    <location>
        <begin position="205"/>
        <end position="370"/>
    </location>
</feature>
<dbReference type="Pfam" id="PF00534">
    <property type="entry name" value="Glycos_transf_1"/>
    <property type="match status" value="1"/>
</dbReference>
<dbReference type="STRING" id="906968.Trebr_0970"/>
<dbReference type="Proteomes" id="UP000006546">
    <property type="component" value="Chromosome"/>
</dbReference>
<dbReference type="SUPFAM" id="SSF53756">
    <property type="entry name" value="UDP-Glycosyltransferase/glycogen phosphorylase"/>
    <property type="match status" value="1"/>
</dbReference>
<dbReference type="Gene3D" id="3.40.50.2000">
    <property type="entry name" value="Glycogen Phosphorylase B"/>
    <property type="match status" value="2"/>
</dbReference>
<protein>
    <submittedName>
        <fullName evidence="3">Glycosyl transferase group 1</fullName>
    </submittedName>
</protein>
<keyword evidence="4" id="KW-1185">Reference proteome</keyword>
<evidence type="ECO:0000313" key="3">
    <source>
        <dbReference type="EMBL" id="AEE16406.1"/>
    </source>
</evidence>
<dbReference type="GO" id="GO:0016757">
    <property type="term" value="F:glycosyltransferase activity"/>
    <property type="evidence" value="ECO:0007669"/>
    <property type="project" value="InterPro"/>
</dbReference>
<dbReference type="EMBL" id="CP002696">
    <property type="protein sequence ID" value="AEE16406.1"/>
    <property type="molecule type" value="Genomic_DNA"/>
</dbReference>
<dbReference type="HOGENOM" id="CLU_009583_2_0_12"/>
<dbReference type="KEGG" id="tbe:Trebr_0970"/>
<proteinExistence type="predicted"/>
<dbReference type="PANTHER" id="PTHR45947">
    <property type="entry name" value="SULFOQUINOVOSYL TRANSFERASE SQD2"/>
    <property type="match status" value="1"/>
</dbReference>
<dbReference type="InterPro" id="IPR028098">
    <property type="entry name" value="Glyco_trans_4-like_N"/>
</dbReference>
<dbReference type="Pfam" id="PF13439">
    <property type="entry name" value="Glyco_transf_4"/>
    <property type="match status" value="1"/>
</dbReference>
<dbReference type="PANTHER" id="PTHR45947:SF3">
    <property type="entry name" value="SULFOQUINOVOSYL TRANSFERASE SQD2"/>
    <property type="match status" value="1"/>
</dbReference>
<evidence type="ECO:0000259" key="1">
    <source>
        <dbReference type="Pfam" id="PF00534"/>
    </source>
</evidence>
<gene>
    <name evidence="3" type="ordered locus">Trebr_0970</name>
</gene>
<dbReference type="InterPro" id="IPR001296">
    <property type="entry name" value="Glyco_trans_1"/>
</dbReference>
<organism evidence="3 4">
    <name type="scientific">Treponema brennaborense (strain DSM 12168 / CIP 105900 / DD5/3)</name>
    <dbReference type="NCBI Taxonomy" id="906968"/>
    <lineage>
        <taxon>Bacteria</taxon>
        <taxon>Pseudomonadati</taxon>
        <taxon>Spirochaetota</taxon>
        <taxon>Spirochaetia</taxon>
        <taxon>Spirochaetales</taxon>
        <taxon>Treponemataceae</taxon>
        <taxon>Treponema</taxon>
    </lineage>
</organism>
<keyword evidence="3" id="KW-0808">Transferase</keyword>
<evidence type="ECO:0000259" key="2">
    <source>
        <dbReference type="Pfam" id="PF13439"/>
    </source>
</evidence>
<dbReference type="AlphaFoldDB" id="F4LJL1"/>
<evidence type="ECO:0000313" key="4">
    <source>
        <dbReference type="Proteomes" id="UP000006546"/>
    </source>
</evidence>
<accession>F4LJL1</accession>
<name>F4LJL1_TREBD</name>
<feature type="domain" description="Glycosyltransferase subfamily 4-like N-terminal" evidence="2">
    <location>
        <begin position="10"/>
        <end position="189"/>
    </location>
</feature>
<reference evidence="4" key="1">
    <citation type="submission" date="2011-04" db="EMBL/GenBank/DDBJ databases">
        <title>The complete genome of Treponema brennaborense DSM 12168.</title>
        <authorList>
            <person name="Lucas S."/>
            <person name="Han J."/>
            <person name="Lapidus A."/>
            <person name="Bruce D."/>
            <person name="Goodwin L."/>
            <person name="Pitluck S."/>
            <person name="Peters L."/>
            <person name="Kyrpides N."/>
            <person name="Mavromatis K."/>
            <person name="Ivanova N."/>
            <person name="Mikhailova N."/>
            <person name="Pagani I."/>
            <person name="Teshima H."/>
            <person name="Detter J.C."/>
            <person name="Tapia R."/>
            <person name="Han C."/>
            <person name="Land M."/>
            <person name="Hauser L."/>
            <person name="Markowitz V."/>
            <person name="Cheng J.-F."/>
            <person name="Hugenholtz P."/>
            <person name="Woyke T."/>
            <person name="Wu D."/>
            <person name="Gronow S."/>
            <person name="Wellnitz S."/>
            <person name="Brambilla E."/>
            <person name="Klenk H.-P."/>
            <person name="Eisen J.A."/>
        </authorList>
    </citation>
    <scope>NUCLEOTIDE SEQUENCE [LARGE SCALE GENOMIC DNA]</scope>
    <source>
        <strain evidence="4">DSM 12168 / CIP 105900 / DD5/3</strain>
    </source>
</reference>
<dbReference type="InterPro" id="IPR050194">
    <property type="entry name" value="Glycosyltransferase_grp1"/>
</dbReference>
<sequence>MFSDCYYPRINGVVISVQSYARELINRGHSVCVVSVEYPEEYIYGNDHSDNIDSPNFSVIRIPSHAIIFSKEDRIARLEKWFFIKKKMDEFAPDVIHLNSEWLVGYFGAMYARHRKVPCVFTFHTMWEDYIQNYAPLLNSMISHKIGRDLVKFYLKSANHILAPTPRIADTVREYGVETQVELLPTGIPESLFEYDKDRLDSVKTDLFAKNPRLAGKKILLFAGRIAKEKNLDFLVPVLKRVRELLAADSTHDGSDAALLIAGDGLYMPDFKALVEKEQLADNVFYVGYVSRQTLAYLYTVADVFTFPSKTETQGLVTAEAMAAGLPVVAIGEMGTVDVMQGDHGGFMVPEDTELFSQRVADLLTDSALYSNKVVECKLWSKQWMITSLTDRLEKAYTTCIERYGKK</sequence>
<dbReference type="eggNOG" id="COG0438">
    <property type="taxonomic scope" value="Bacteria"/>
</dbReference>